<dbReference type="AlphaFoldDB" id="F4PSN3"/>
<dbReference type="RefSeq" id="XP_004358575.1">
    <property type="nucleotide sequence ID" value="XM_004358518.1"/>
</dbReference>
<name>F4PSN3_CACFS</name>
<dbReference type="PANTHER" id="PTHR33459:SF7">
    <property type="entry name" value="DD-GDCA PROTEIN"/>
    <property type="match status" value="1"/>
</dbReference>
<dbReference type="GeneID" id="14873847"/>
<evidence type="ECO:0000256" key="1">
    <source>
        <dbReference type="SAM" id="SignalP"/>
    </source>
</evidence>
<dbReference type="OrthoDB" id="5912242at2759"/>
<organism evidence="2 3">
    <name type="scientific">Cavenderia fasciculata</name>
    <name type="common">Slime mold</name>
    <name type="synonym">Dictyostelium fasciculatum</name>
    <dbReference type="NCBI Taxonomy" id="261658"/>
    <lineage>
        <taxon>Eukaryota</taxon>
        <taxon>Amoebozoa</taxon>
        <taxon>Evosea</taxon>
        <taxon>Eumycetozoa</taxon>
        <taxon>Dictyostelia</taxon>
        <taxon>Acytosteliales</taxon>
        <taxon>Cavenderiaceae</taxon>
        <taxon>Cavenderia</taxon>
    </lineage>
</organism>
<evidence type="ECO:0008006" key="4">
    <source>
        <dbReference type="Google" id="ProtNLM"/>
    </source>
</evidence>
<gene>
    <name evidence="2" type="ORF">DFA_00588</name>
</gene>
<dbReference type="InterPro" id="IPR052326">
    <property type="entry name" value="Diff-Dev_Assoc_Protein"/>
</dbReference>
<dbReference type="KEGG" id="dfa:DFA_00588"/>
<keyword evidence="3" id="KW-1185">Reference proteome</keyword>
<reference evidence="3" key="1">
    <citation type="journal article" date="2011" name="Genome Res.">
        <title>Phylogeny-wide analysis of social amoeba genomes highlights ancient origins for complex intercellular communication.</title>
        <authorList>
            <person name="Heidel A.J."/>
            <person name="Lawal H.M."/>
            <person name="Felder M."/>
            <person name="Schilde C."/>
            <person name="Helps N.R."/>
            <person name="Tunggal B."/>
            <person name="Rivero F."/>
            <person name="John U."/>
            <person name="Schleicher M."/>
            <person name="Eichinger L."/>
            <person name="Platzer M."/>
            <person name="Noegel A.A."/>
            <person name="Schaap P."/>
            <person name="Gloeckner G."/>
        </authorList>
    </citation>
    <scope>NUCLEOTIDE SEQUENCE [LARGE SCALE GENOMIC DNA]</scope>
    <source>
        <strain evidence="3">SH3</strain>
    </source>
</reference>
<feature type="signal peptide" evidence="1">
    <location>
        <begin position="1"/>
        <end position="25"/>
    </location>
</feature>
<evidence type="ECO:0000313" key="2">
    <source>
        <dbReference type="EMBL" id="EGG20725.1"/>
    </source>
</evidence>
<keyword evidence="1" id="KW-0732">Signal</keyword>
<evidence type="ECO:0000313" key="3">
    <source>
        <dbReference type="Proteomes" id="UP000007797"/>
    </source>
</evidence>
<accession>F4PSN3</accession>
<proteinExistence type="predicted"/>
<sequence>MAIINHLNILVIGGCFLLLLQFATAQETCVNRFQRFCVTEGDSCKPVYGESTYYCVDGTYCNELNYKCEKSSDEGEVCSSTGTIIPCKEWLNCLDGICVETGYANVGEKCTEDYQCNDVKLRCASNGQCQNIDTECSSSKECSYFNYCGGSVCKPRVENGQPCASLLGLDAPCLPNSICNKDIGICIPNYSLQLDANCSTSIACDVSQGLECDGDSDSCGYANFTKTLTPSNINCTFEDCGEIEEMCLCTEDRYTGFCHPKDPLTESQIKKCGSSTKEFSDCVAKHECAYEHADTTPSSCHLTHCASSFCAMKLNCDWDFNSQTFGKGCSGAALLEYQATCQHLGYSTGGSPSLTIPSLLMLLLFIATTTTTTTTTILSF</sequence>
<dbReference type="Proteomes" id="UP000007797">
    <property type="component" value="Unassembled WGS sequence"/>
</dbReference>
<protein>
    <recommendedName>
        <fullName evidence="4">Paramecium surface antigen repeat-containing protein</fullName>
    </recommendedName>
</protein>
<feature type="chain" id="PRO_5003313298" description="Paramecium surface antigen repeat-containing protein" evidence="1">
    <location>
        <begin position="26"/>
        <end position="380"/>
    </location>
</feature>
<dbReference type="EMBL" id="GL883010">
    <property type="protein sequence ID" value="EGG20725.1"/>
    <property type="molecule type" value="Genomic_DNA"/>
</dbReference>
<dbReference type="PANTHER" id="PTHR33459">
    <property type="entry name" value="DD-GDCA PROTEIN"/>
    <property type="match status" value="1"/>
</dbReference>